<evidence type="ECO:0000313" key="3">
    <source>
        <dbReference type="Proteomes" id="UP001385951"/>
    </source>
</evidence>
<reference evidence="2 3" key="1">
    <citation type="submission" date="2022-09" db="EMBL/GenBank/DDBJ databases">
        <authorList>
            <person name="Palmer J.M."/>
        </authorList>
    </citation>
    <scope>NUCLEOTIDE SEQUENCE [LARGE SCALE GENOMIC DNA]</scope>
    <source>
        <strain evidence="2 3">DSM 7382</strain>
    </source>
</reference>
<protein>
    <submittedName>
        <fullName evidence="2">Uncharacterized protein</fullName>
    </submittedName>
</protein>
<proteinExistence type="predicted"/>
<feature type="transmembrane region" description="Helical" evidence="1">
    <location>
        <begin position="29"/>
        <end position="50"/>
    </location>
</feature>
<name>A0AAW0GZC1_9APHY</name>
<organism evidence="2 3">
    <name type="scientific">Cerrena zonata</name>
    <dbReference type="NCBI Taxonomy" id="2478898"/>
    <lineage>
        <taxon>Eukaryota</taxon>
        <taxon>Fungi</taxon>
        <taxon>Dikarya</taxon>
        <taxon>Basidiomycota</taxon>
        <taxon>Agaricomycotina</taxon>
        <taxon>Agaricomycetes</taxon>
        <taxon>Polyporales</taxon>
        <taxon>Cerrenaceae</taxon>
        <taxon>Cerrena</taxon>
    </lineage>
</organism>
<keyword evidence="1" id="KW-0472">Membrane</keyword>
<feature type="transmembrane region" description="Helical" evidence="1">
    <location>
        <begin position="62"/>
        <end position="83"/>
    </location>
</feature>
<comment type="caution">
    <text evidence="2">The sequence shown here is derived from an EMBL/GenBank/DDBJ whole genome shotgun (WGS) entry which is preliminary data.</text>
</comment>
<dbReference type="Proteomes" id="UP001385951">
    <property type="component" value="Unassembled WGS sequence"/>
</dbReference>
<accession>A0AAW0GZC1</accession>
<dbReference type="EMBL" id="JASBNA010000001">
    <property type="protein sequence ID" value="KAK7695967.1"/>
    <property type="molecule type" value="Genomic_DNA"/>
</dbReference>
<sequence>MADSTVLIFTLRQTLTIYRARREPYTSSTVATVLVRNGSVQFILLVIVNFANMLRDLSTTTLASLFVYINAVTTSILISRFILDLRSVYLKPQFTFSSNKPASSVNFASWVGNIGASLDVSWTAGQEGEVKEDDTLFSDTPLAVGLFDADGR</sequence>
<keyword evidence="1" id="KW-0812">Transmembrane</keyword>
<evidence type="ECO:0000256" key="1">
    <source>
        <dbReference type="SAM" id="Phobius"/>
    </source>
</evidence>
<evidence type="ECO:0000313" key="2">
    <source>
        <dbReference type="EMBL" id="KAK7695967.1"/>
    </source>
</evidence>
<keyword evidence="1" id="KW-1133">Transmembrane helix</keyword>
<keyword evidence="3" id="KW-1185">Reference proteome</keyword>
<dbReference type="AlphaFoldDB" id="A0AAW0GZC1"/>
<gene>
    <name evidence="2" type="ORF">QCA50_000606</name>
</gene>